<keyword evidence="1" id="KW-0732">Signal</keyword>
<evidence type="ECO:0000313" key="2">
    <source>
        <dbReference type="EnsemblMetazoa" id="tetur10g02390.1"/>
    </source>
</evidence>
<keyword evidence="3" id="KW-1185">Reference proteome</keyword>
<dbReference type="EnsemblMetazoa" id="tetur10g02390.1">
    <property type="protein sequence ID" value="tetur10g02390.1"/>
    <property type="gene ID" value="tetur10g02390"/>
</dbReference>
<evidence type="ECO:0000256" key="1">
    <source>
        <dbReference type="SAM" id="SignalP"/>
    </source>
</evidence>
<feature type="chain" id="PRO_5004580646" evidence="1">
    <location>
        <begin position="22"/>
        <end position="71"/>
    </location>
</feature>
<feature type="signal peptide" evidence="1">
    <location>
        <begin position="1"/>
        <end position="21"/>
    </location>
</feature>
<name>T1KFA1_TETUR</name>
<dbReference type="HOGENOM" id="CLU_2743295_0_0_1"/>
<organism evidence="2 3">
    <name type="scientific">Tetranychus urticae</name>
    <name type="common">Two-spotted spider mite</name>
    <dbReference type="NCBI Taxonomy" id="32264"/>
    <lineage>
        <taxon>Eukaryota</taxon>
        <taxon>Metazoa</taxon>
        <taxon>Ecdysozoa</taxon>
        <taxon>Arthropoda</taxon>
        <taxon>Chelicerata</taxon>
        <taxon>Arachnida</taxon>
        <taxon>Acari</taxon>
        <taxon>Acariformes</taxon>
        <taxon>Trombidiformes</taxon>
        <taxon>Prostigmata</taxon>
        <taxon>Eleutherengona</taxon>
        <taxon>Raphignathae</taxon>
        <taxon>Tetranychoidea</taxon>
        <taxon>Tetranychidae</taxon>
        <taxon>Tetranychus</taxon>
    </lineage>
</organism>
<accession>T1KFA1</accession>
<dbReference type="Proteomes" id="UP000015104">
    <property type="component" value="Unassembled WGS sequence"/>
</dbReference>
<sequence>MKFNLLIGLIVLCVGVGIAVGQKYAKKELLPFNEAFGYDVPSRERTLGGAVRAANRAYRQMIYYYLYYHGG</sequence>
<dbReference type="AlphaFoldDB" id="T1KFA1"/>
<proteinExistence type="predicted"/>
<reference evidence="2" key="2">
    <citation type="submission" date="2015-06" db="UniProtKB">
        <authorList>
            <consortium name="EnsemblMetazoa"/>
        </authorList>
    </citation>
    <scope>IDENTIFICATION</scope>
</reference>
<reference evidence="3" key="1">
    <citation type="submission" date="2011-08" db="EMBL/GenBank/DDBJ databases">
        <authorList>
            <person name="Rombauts S."/>
        </authorList>
    </citation>
    <scope>NUCLEOTIDE SEQUENCE</scope>
    <source>
        <strain evidence="3">London</strain>
    </source>
</reference>
<evidence type="ECO:0000313" key="3">
    <source>
        <dbReference type="Proteomes" id="UP000015104"/>
    </source>
</evidence>
<protein>
    <submittedName>
        <fullName evidence="2">Uncharacterized protein</fullName>
    </submittedName>
</protein>
<dbReference type="EMBL" id="CAEY01000034">
    <property type="status" value="NOT_ANNOTATED_CDS"/>
    <property type="molecule type" value="Genomic_DNA"/>
</dbReference>